<evidence type="ECO:0000313" key="7">
    <source>
        <dbReference type="EMBL" id="KAA5609961.1"/>
    </source>
</evidence>
<dbReference type="EMBL" id="VWPK01000040">
    <property type="protein sequence ID" value="KAA5609961.1"/>
    <property type="molecule type" value="Genomic_DNA"/>
</dbReference>
<proteinExistence type="inferred from homology"/>
<dbReference type="InterPro" id="IPR029753">
    <property type="entry name" value="D-isomer_DH_CS"/>
</dbReference>
<dbReference type="RefSeq" id="WP_150042923.1">
    <property type="nucleotide sequence ID" value="NZ_OW485601.1"/>
</dbReference>
<evidence type="ECO:0000256" key="4">
    <source>
        <dbReference type="RuleBase" id="RU003719"/>
    </source>
</evidence>
<dbReference type="InterPro" id="IPR006140">
    <property type="entry name" value="D-isomer_DH_NAD-bd"/>
</dbReference>
<evidence type="ECO:0000259" key="5">
    <source>
        <dbReference type="Pfam" id="PF00389"/>
    </source>
</evidence>
<feature type="domain" description="D-isomer specific 2-hydroxyacid dehydrogenase NAD-binding" evidence="6">
    <location>
        <begin position="113"/>
        <end position="287"/>
    </location>
</feature>
<evidence type="ECO:0000256" key="1">
    <source>
        <dbReference type="ARBA" id="ARBA00005854"/>
    </source>
</evidence>
<dbReference type="GO" id="GO:0016616">
    <property type="term" value="F:oxidoreductase activity, acting on the CH-OH group of donors, NAD or NADP as acceptor"/>
    <property type="evidence" value="ECO:0007669"/>
    <property type="project" value="InterPro"/>
</dbReference>
<dbReference type="PROSITE" id="PS00671">
    <property type="entry name" value="D_2_HYDROXYACID_DH_3"/>
    <property type="match status" value="1"/>
</dbReference>
<comment type="caution">
    <text evidence="7">The sequence shown here is derived from an EMBL/GenBank/DDBJ whole genome shotgun (WGS) entry which is preliminary data.</text>
</comment>
<dbReference type="GO" id="GO:0051287">
    <property type="term" value="F:NAD binding"/>
    <property type="evidence" value="ECO:0007669"/>
    <property type="project" value="InterPro"/>
</dbReference>
<name>A0A5M6INY6_9PROT</name>
<dbReference type="Gene3D" id="3.40.50.720">
    <property type="entry name" value="NAD(P)-binding Rossmann-like Domain"/>
    <property type="match status" value="2"/>
</dbReference>
<evidence type="ECO:0000256" key="3">
    <source>
        <dbReference type="ARBA" id="ARBA00023027"/>
    </source>
</evidence>
<dbReference type="OrthoDB" id="9793626at2"/>
<dbReference type="Pfam" id="PF00389">
    <property type="entry name" value="2-Hacid_dh"/>
    <property type="match status" value="1"/>
</dbReference>
<dbReference type="InterPro" id="IPR006139">
    <property type="entry name" value="D-isomer_2_OHA_DH_cat_dom"/>
</dbReference>
<dbReference type="AlphaFoldDB" id="A0A5M6INY6"/>
<evidence type="ECO:0000313" key="8">
    <source>
        <dbReference type="Proteomes" id="UP000325255"/>
    </source>
</evidence>
<keyword evidence="8" id="KW-1185">Reference proteome</keyword>
<dbReference type="CDD" id="cd12169">
    <property type="entry name" value="PGDH_like_1"/>
    <property type="match status" value="1"/>
</dbReference>
<dbReference type="SUPFAM" id="SSF51735">
    <property type="entry name" value="NAD(P)-binding Rossmann-fold domains"/>
    <property type="match status" value="1"/>
</dbReference>
<dbReference type="Proteomes" id="UP000325255">
    <property type="component" value="Unassembled WGS sequence"/>
</dbReference>
<feature type="domain" description="D-isomer specific 2-hydroxyacid dehydrogenase catalytic" evidence="5">
    <location>
        <begin position="22"/>
        <end position="318"/>
    </location>
</feature>
<dbReference type="InterPro" id="IPR036291">
    <property type="entry name" value="NAD(P)-bd_dom_sf"/>
</dbReference>
<accession>A0A5M6INY6</accession>
<organism evidence="7 8">
    <name type="scientific">Rhodovastum atsumiense</name>
    <dbReference type="NCBI Taxonomy" id="504468"/>
    <lineage>
        <taxon>Bacteria</taxon>
        <taxon>Pseudomonadati</taxon>
        <taxon>Pseudomonadota</taxon>
        <taxon>Alphaproteobacteria</taxon>
        <taxon>Acetobacterales</taxon>
        <taxon>Acetobacteraceae</taxon>
        <taxon>Rhodovastum</taxon>
    </lineage>
</organism>
<comment type="similarity">
    <text evidence="1 4">Belongs to the D-isomer specific 2-hydroxyacid dehydrogenase family.</text>
</comment>
<protein>
    <submittedName>
        <fullName evidence="7">D-2-hydroxyacid dehydrogenase family protein</fullName>
    </submittedName>
</protein>
<dbReference type="Pfam" id="PF02826">
    <property type="entry name" value="2-Hacid_dh_C"/>
    <property type="match status" value="1"/>
</dbReference>
<sequence length="326" mass="34780">MARVAVLDDWQGIAEKLADWSVLRARAEVVFFRNAIATPDDLVQRLAGFDIVLAMRERTQFPAAVLQRLGELRLLSFTGARNAAIDTAAATAKGILVCNTAGRSSHATAELALGLLLACARRIPLGDARIRTGFFQDGVPPGLELAGRTLGLVGLGHIGGRVARYGKALDMQVIAWSQNLTEARAQELGVTRVGKDELFARADAISIHLVLSPRTRGVVGAREIAAMKRGAILVNTSRGPLVDQDALLAALDGGRILAGLDVYDIEPLPPAHPLRIVPNAVLTPHLGYVTETNMAAFYRASIENVLAFLDGAPIRVVNPELLAEDA</sequence>
<keyword evidence="3" id="KW-0520">NAD</keyword>
<evidence type="ECO:0000259" key="6">
    <source>
        <dbReference type="Pfam" id="PF02826"/>
    </source>
</evidence>
<dbReference type="PANTHER" id="PTHR42789:SF1">
    <property type="entry name" value="D-ISOMER SPECIFIC 2-HYDROXYACID DEHYDROGENASE FAMILY PROTEIN (AFU_ORTHOLOGUE AFUA_6G10090)"/>
    <property type="match status" value="1"/>
</dbReference>
<dbReference type="PANTHER" id="PTHR42789">
    <property type="entry name" value="D-ISOMER SPECIFIC 2-HYDROXYACID DEHYDROGENASE FAMILY PROTEIN (AFU_ORTHOLOGUE AFUA_6G10090)"/>
    <property type="match status" value="1"/>
</dbReference>
<reference evidence="7 8" key="1">
    <citation type="submission" date="2019-09" db="EMBL/GenBank/DDBJ databases">
        <title>Genome sequence of Rhodovastum atsumiense, a diverse member of the Acetobacteraceae family of non-sulfur purple photosynthetic bacteria.</title>
        <authorList>
            <person name="Meyer T."/>
            <person name="Kyndt J."/>
        </authorList>
    </citation>
    <scope>NUCLEOTIDE SEQUENCE [LARGE SCALE GENOMIC DNA]</scope>
    <source>
        <strain evidence="7 8">DSM 21279</strain>
    </source>
</reference>
<evidence type="ECO:0000256" key="2">
    <source>
        <dbReference type="ARBA" id="ARBA00023002"/>
    </source>
</evidence>
<dbReference type="SUPFAM" id="SSF52283">
    <property type="entry name" value="Formate/glycerate dehydrogenase catalytic domain-like"/>
    <property type="match status" value="1"/>
</dbReference>
<dbReference type="InterPro" id="IPR050857">
    <property type="entry name" value="D-2-hydroxyacid_DH"/>
</dbReference>
<keyword evidence="2 4" id="KW-0560">Oxidoreductase</keyword>
<gene>
    <name evidence="7" type="ORF">F1189_21425</name>
</gene>